<name>A0A0F9M829_9ZZZZ</name>
<gene>
    <name evidence="1" type="ORF">LCGC14_1417010</name>
</gene>
<dbReference type="EMBL" id="LAZR01009405">
    <property type="protein sequence ID" value="KKM72790.1"/>
    <property type="molecule type" value="Genomic_DNA"/>
</dbReference>
<protein>
    <submittedName>
        <fullName evidence="1">Uncharacterized protein</fullName>
    </submittedName>
</protein>
<comment type="caution">
    <text evidence="1">The sequence shown here is derived from an EMBL/GenBank/DDBJ whole genome shotgun (WGS) entry which is preliminary data.</text>
</comment>
<accession>A0A0F9M829</accession>
<sequence>MPFSESSEDHDENYWTNHFEKFLKPEIEKVPNLHAQRSDELRADILKQIILNLYDSFIVVADLTDRNANVYWELGVRQSLKVKTITISEEGTKLPFDVSTKSTLFYRPNDPKGDKEFCKKFNEALIDCIENPEKSDSVVLDTIFIRDSIKDTNNQRQNELSINKLEKHKKIFEDLIKTSSPSGELEFRLIAYPISSQNEVFSRKQFDEIKAYLKTKTYGPREYISEFENIIQHLTPRREGLYYVNISEIYGGSAWISTEGFIIFHFIFNESRPNVSKNKLQTLILSISLLGFFDFLEVFYSRFNYIKKINLEFMIWKLRELKFTPMPDYFSVDESAYYRCKNDTFDPFKISPSIKNLKEKENKIKLVEDIISEILLEFEYDREFKIDSKTLSQY</sequence>
<evidence type="ECO:0000313" key="1">
    <source>
        <dbReference type="EMBL" id="KKM72790.1"/>
    </source>
</evidence>
<proteinExistence type="predicted"/>
<dbReference type="AlphaFoldDB" id="A0A0F9M829"/>
<organism evidence="1">
    <name type="scientific">marine sediment metagenome</name>
    <dbReference type="NCBI Taxonomy" id="412755"/>
    <lineage>
        <taxon>unclassified sequences</taxon>
        <taxon>metagenomes</taxon>
        <taxon>ecological metagenomes</taxon>
    </lineage>
</organism>
<reference evidence="1" key="1">
    <citation type="journal article" date="2015" name="Nature">
        <title>Complex archaea that bridge the gap between prokaryotes and eukaryotes.</title>
        <authorList>
            <person name="Spang A."/>
            <person name="Saw J.H."/>
            <person name="Jorgensen S.L."/>
            <person name="Zaremba-Niedzwiedzka K."/>
            <person name="Martijn J."/>
            <person name="Lind A.E."/>
            <person name="van Eijk R."/>
            <person name="Schleper C."/>
            <person name="Guy L."/>
            <person name="Ettema T.J."/>
        </authorList>
    </citation>
    <scope>NUCLEOTIDE SEQUENCE</scope>
</reference>